<feature type="signal peptide" evidence="1">
    <location>
        <begin position="1"/>
        <end position="27"/>
    </location>
</feature>
<protein>
    <submittedName>
        <fullName evidence="2">Uncharacterized protein</fullName>
    </submittedName>
</protein>
<feature type="chain" id="PRO_5045733055" evidence="1">
    <location>
        <begin position="28"/>
        <end position="245"/>
    </location>
</feature>
<accession>A0ABW4GDK3</accession>
<evidence type="ECO:0000313" key="3">
    <source>
        <dbReference type="Proteomes" id="UP001597097"/>
    </source>
</evidence>
<evidence type="ECO:0000256" key="1">
    <source>
        <dbReference type="SAM" id="SignalP"/>
    </source>
</evidence>
<keyword evidence="3" id="KW-1185">Reference proteome</keyword>
<comment type="caution">
    <text evidence="2">The sequence shown here is derived from an EMBL/GenBank/DDBJ whole genome shotgun (WGS) entry which is preliminary data.</text>
</comment>
<dbReference type="EMBL" id="JBHUCM010000019">
    <property type="protein sequence ID" value="MFD1540483.1"/>
    <property type="molecule type" value="Genomic_DNA"/>
</dbReference>
<keyword evidence="1" id="KW-0732">Signal</keyword>
<evidence type="ECO:0000313" key="2">
    <source>
        <dbReference type="EMBL" id="MFD1540483.1"/>
    </source>
</evidence>
<dbReference type="RefSeq" id="WP_219526923.1">
    <property type="nucleotide sequence ID" value="NZ_JAHKRM010000001.1"/>
</dbReference>
<reference evidence="3" key="1">
    <citation type="journal article" date="2019" name="Int. J. Syst. Evol. Microbiol.">
        <title>The Global Catalogue of Microorganisms (GCM) 10K type strain sequencing project: providing services to taxonomists for standard genome sequencing and annotation.</title>
        <authorList>
            <consortium name="The Broad Institute Genomics Platform"/>
            <consortium name="The Broad Institute Genome Sequencing Center for Infectious Disease"/>
            <person name="Wu L."/>
            <person name="Ma J."/>
        </authorList>
    </citation>
    <scope>NUCLEOTIDE SEQUENCE [LARGE SCALE GENOMIC DNA]</scope>
    <source>
        <strain evidence="3">CGMCC 1.15399</strain>
    </source>
</reference>
<proteinExistence type="predicted"/>
<organism evidence="2 3">
    <name type="scientific">Nonomuraea guangzhouensis</name>
    <dbReference type="NCBI Taxonomy" id="1291555"/>
    <lineage>
        <taxon>Bacteria</taxon>
        <taxon>Bacillati</taxon>
        <taxon>Actinomycetota</taxon>
        <taxon>Actinomycetes</taxon>
        <taxon>Streptosporangiales</taxon>
        <taxon>Streptosporangiaceae</taxon>
        <taxon>Nonomuraea</taxon>
    </lineage>
</organism>
<name>A0ABW4GDK3_9ACTN</name>
<gene>
    <name evidence="2" type="ORF">ACFSJ0_25740</name>
</gene>
<sequence>MKNIAVGIVSALVGGTLLISGAGAASATTKAPTVDIRDISPNPVVVKAGSETEAFFKVDASSDVQKVQLSVEPVDPRYRTLRAKDVNKVESWRFSVPFNENDQDGKWKATAQAYDKDGKVVDTDTAFFAVEIEKGKAETRISRFSADPSKVRKGRLIEFSGRLQVNDDDRWKGVRGERVSIFYKANGSSGWKWVASDRTGWNGRFEADTRAYKSGLFKAVYAGDDELEGATSGADYVRVVPRWHR</sequence>
<dbReference type="Proteomes" id="UP001597097">
    <property type="component" value="Unassembled WGS sequence"/>
</dbReference>